<organism evidence="2 3">
    <name type="scientific">Ensete ventricosum</name>
    <name type="common">Abyssinian banana</name>
    <name type="synonym">Musa ensete</name>
    <dbReference type="NCBI Taxonomy" id="4639"/>
    <lineage>
        <taxon>Eukaryota</taxon>
        <taxon>Viridiplantae</taxon>
        <taxon>Streptophyta</taxon>
        <taxon>Embryophyta</taxon>
        <taxon>Tracheophyta</taxon>
        <taxon>Spermatophyta</taxon>
        <taxon>Magnoliopsida</taxon>
        <taxon>Liliopsida</taxon>
        <taxon>Zingiberales</taxon>
        <taxon>Musaceae</taxon>
        <taxon>Ensete</taxon>
    </lineage>
</organism>
<gene>
    <name evidence="2" type="ORF">B296_00037482</name>
</gene>
<protein>
    <submittedName>
        <fullName evidence="2">Uncharacterized protein</fullName>
    </submittedName>
</protein>
<dbReference type="PANTHER" id="PTHR34120">
    <property type="entry name" value="EXPRESSED PROTEIN"/>
    <property type="match status" value="1"/>
</dbReference>
<evidence type="ECO:0000313" key="2">
    <source>
        <dbReference type="EMBL" id="RRT44091.1"/>
    </source>
</evidence>
<sequence length="291" mass="30910">MPQVKDLEALVCGGGETKVACETQIGAEDPDLPPESIVVRIGSGRELFWAEVGGAAVYERDDSTKGSTNPKAQAQAQQQHANPGSRPRSNSQRFSGGLQAKPPIIGIPGKIQNPSGYLGRSARRPANAPIFPNKPDRRGGGRKSALPDEEPGSPKVSCVGKVLSERERDRRRRQRRGSSEQQEEEEAAPSGCWAMFFCSGAKQRRRNASASETVPVDSPAKATVERTTGAEPRLETPGLGSMKRFASGRRPASWGGDGDGDVSVGDLGPLDGEAAELGGRQSLGSREDAER</sequence>
<comment type="caution">
    <text evidence="2">The sequence shown here is derived from an EMBL/GenBank/DDBJ whole genome shotgun (WGS) entry which is preliminary data.</text>
</comment>
<dbReference type="Proteomes" id="UP000287651">
    <property type="component" value="Unassembled WGS sequence"/>
</dbReference>
<dbReference type="AlphaFoldDB" id="A0A426XXR0"/>
<feature type="region of interest" description="Disordered" evidence="1">
    <location>
        <begin position="204"/>
        <end position="291"/>
    </location>
</feature>
<evidence type="ECO:0000313" key="3">
    <source>
        <dbReference type="Proteomes" id="UP000287651"/>
    </source>
</evidence>
<feature type="region of interest" description="Disordered" evidence="1">
    <location>
        <begin position="60"/>
        <end position="192"/>
    </location>
</feature>
<proteinExistence type="predicted"/>
<feature type="compositionally biased region" description="Low complexity" evidence="1">
    <location>
        <begin position="261"/>
        <end position="272"/>
    </location>
</feature>
<dbReference type="EMBL" id="AMZH03016699">
    <property type="protein sequence ID" value="RRT44091.1"/>
    <property type="molecule type" value="Genomic_DNA"/>
</dbReference>
<name>A0A426XXR0_ENSVE</name>
<reference evidence="2 3" key="1">
    <citation type="journal article" date="2014" name="Agronomy (Basel)">
        <title>A Draft Genome Sequence for Ensete ventricosum, the Drought-Tolerant Tree Against Hunger.</title>
        <authorList>
            <person name="Harrison J."/>
            <person name="Moore K.A."/>
            <person name="Paszkiewicz K."/>
            <person name="Jones T."/>
            <person name="Grant M."/>
            <person name="Ambacheew D."/>
            <person name="Muzemil S."/>
            <person name="Studholme D.J."/>
        </authorList>
    </citation>
    <scope>NUCLEOTIDE SEQUENCE [LARGE SCALE GENOMIC DNA]</scope>
</reference>
<accession>A0A426XXR0</accession>
<dbReference type="PANTHER" id="PTHR34120:SF2">
    <property type="entry name" value="OS01G0860900 PROTEIN"/>
    <property type="match status" value="1"/>
</dbReference>
<evidence type="ECO:0000256" key="1">
    <source>
        <dbReference type="SAM" id="MobiDB-lite"/>
    </source>
</evidence>
<feature type="compositionally biased region" description="Low complexity" evidence="1">
    <location>
        <begin position="101"/>
        <end position="111"/>
    </location>
</feature>